<evidence type="ECO:0000256" key="1">
    <source>
        <dbReference type="ARBA" id="ARBA00022692"/>
    </source>
</evidence>
<evidence type="ECO:0000256" key="10">
    <source>
        <dbReference type="SAM" id="MobiDB-lite"/>
    </source>
</evidence>
<evidence type="ECO:0000313" key="13">
    <source>
        <dbReference type="EMBL" id="PNW77507.1"/>
    </source>
</evidence>
<keyword evidence="8 9" id="KW-0472">Membrane</keyword>
<dbReference type="FunFam" id="3.40.50.300:FF:002271">
    <property type="entry name" value="Protein ROOT HAIR DEFECTIVE 3 homolog"/>
    <property type="match status" value="1"/>
</dbReference>
<evidence type="ECO:0000256" key="7">
    <source>
        <dbReference type="ARBA" id="ARBA00023134"/>
    </source>
</evidence>
<dbReference type="PROSITE" id="PS51715">
    <property type="entry name" value="G_GB1_RHD3"/>
    <property type="match status" value="1"/>
</dbReference>
<comment type="subcellular location">
    <subcellularLocation>
        <location evidence="9">Endoplasmic reticulum membrane</location>
        <topology evidence="9">Multi-pass membrane protein</topology>
    </subcellularLocation>
</comment>
<keyword evidence="6" id="KW-0175">Coiled coil</keyword>
<dbReference type="InterPro" id="IPR008803">
    <property type="entry name" value="RHD3/Sey1"/>
</dbReference>
<dbReference type="GO" id="GO:0005783">
    <property type="term" value="C:endoplasmic reticulum"/>
    <property type="evidence" value="ECO:0000318"/>
    <property type="project" value="GO_Central"/>
</dbReference>
<keyword evidence="2 9" id="KW-0547">Nucleotide-binding</keyword>
<proteinExistence type="inferred from homology"/>
<dbReference type="InterPro" id="IPR046758">
    <property type="entry name" value="Sey1/RHD3-like_3HB"/>
</dbReference>
<organism evidence="13 14">
    <name type="scientific">Chlamydomonas reinhardtii</name>
    <name type="common">Chlamydomonas smithii</name>
    <dbReference type="NCBI Taxonomy" id="3055"/>
    <lineage>
        <taxon>Eukaryota</taxon>
        <taxon>Viridiplantae</taxon>
        <taxon>Chlorophyta</taxon>
        <taxon>core chlorophytes</taxon>
        <taxon>Chlorophyceae</taxon>
        <taxon>CS clade</taxon>
        <taxon>Chlamydomonadales</taxon>
        <taxon>Chlamydomonadaceae</taxon>
        <taxon>Chlamydomonas</taxon>
    </lineage>
</organism>
<feature type="topological domain" description="Lumenal" evidence="9">
    <location>
        <begin position="741"/>
        <end position="743"/>
    </location>
</feature>
<dbReference type="ExpressionAtlas" id="A0A2K3DAF4">
    <property type="expression patterns" value="baseline and differential"/>
</dbReference>
<dbReference type="Gene3D" id="3.40.50.300">
    <property type="entry name" value="P-loop containing nucleotide triphosphate hydrolases"/>
    <property type="match status" value="1"/>
</dbReference>
<comment type="similarity">
    <text evidence="9">Belongs to the TRAFAC class dynamin-like GTPase superfamily. GB1/RHD3 GTPase family. RHD3 subfamily.</text>
</comment>
<sequence length="882" mass="93563">MSAIVQVINGEGEFESAGVQSFVDKNELAQCRTNYAVVAIMGPQSSGKSTLLNYVFGTDFKMMDAMEGRGQTTKGIWMSKSPKVADTTVLVMDLEGSDGRERGEDDTNFERQSALFALAVADVLLVNIWCHDIGREHGSGKPLLKTIFQVNLKLFAPEPDRKKTVLLFVIRDKTKTPLAKLTEVLEADLDRMWDSIAKPAAYSGSKMTDFFEVQYAALSHFEERYEDFQADAVHLRRRFAPDAEDTLVRGDEKLPGDAFALSIHNIWDVIRSQKDLNLPAHKVMVANIRCQEILEDQLRAFTGDQAWAGLQEAAGLGAVEGFGAQVAGLMDSCVKGYEAEALYFDSHVREDKFQELSKRLLAAVQPLYQAQVAAQTAAVLTGFEKELKLALLPEGAASSGGGFVAAAAACRAAAVKEFGMAFKKHLHIQGTPWDGAAEAAALEAALDSHIGKVRSEHVAAAVARAEKQLRSLLSAPVIALLEVCGPGMWPKLYGVCREAAAAADKQLLAGLAGYGLGAAEAEALSEGLRARARASMEGHVREAALTRLSRMKDRFQEVFSQDESRAPRMWGARDDVPAIAAAARLAAANVLAQLAVIRPPPGEGGKAQQGEQGDVIEAAVLQLARTSSDAASAPAPADGAASSSAAAPAAAAASSHGAAGAALDLLSAAAWPGVSDESRVLLAPHDVRTSWREFMSYSNVAVQQALSAQQANRLANNRLPPLWAIVAMLALGWNEAMALLFNPLLLLVVGVLVLFLRSLYVELDVERELARGALPGAISLSHKVVPACKSVLRKTTESVQQILHSIQEGQGAAAVGEGRAAAYAVDGAPNSSSNSSSRAGSGTPGPGRYTELTRRGATAAAAAAPNSPAEFTDLRAEGKKGQ</sequence>
<evidence type="ECO:0000259" key="12">
    <source>
        <dbReference type="PROSITE" id="PS51715"/>
    </source>
</evidence>
<feature type="topological domain" description="Cytoplasmic" evidence="9">
    <location>
        <begin position="1"/>
        <end position="719"/>
    </location>
</feature>
<dbReference type="OMA" id="SYAHEEE"/>
<keyword evidence="1 9" id="KW-0812">Transmembrane</keyword>
<evidence type="ECO:0000256" key="6">
    <source>
        <dbReference type="ARBA" id="ARBA00023054"/>
    </source>
</evidence>
<evidence type="ECO:0000313" key="14">
    <source>
        <dbReference type="Proteomes" id="UP000006906"/>
    </source>
</evidence>
<dbReference type="GO" id="GO:0005789">
    <property type="term" value="C:endoplasmic reticulum membrane"/>
    <property type="evidence" value="ECO:0007669"/>
    <property type="project" value="UniProtKB-SubCell"/>
</dbReference>
<evidence type="ECO:0000256" key="9">
    <source>
        <dbReference type="HAMAP-Rule" id="MF_03109"/>
    </source>
</evidence>
<dbReference type="HAMAP" id="MF_03109">
    <property type="entry name" value="Sey1"/>
    <property type="match status" value="1"/>
</dbReference>
<keyword evidence="4 9" id="KW-0256">Endoplasmic reticulum</keyword>
<feature type="transmembrane region" description="Helical" evidence="11">
    <location>
        <begin position="722"/>
        <end position="755"/>
    </location>
</feature>
<keyword evidence="3 9" id="KW-0378">Hydrolase</keyword>
<dbReference type="InParanoid" id="A0A2K3DAF4"/>
<dbReference type="FunCoup" id="A0A2K3DAF4">
    <property type="interactions" value="1499"/>
</dbReference>
<name>A0A2K3DAF4_CHLRE</name>
<feature type="compositionally biased region" description="Basic and acidic residues" evidence="10">
    <location>
        <begin position="872"/>
        <end position="882"/>
    </location>
</feature>
<dbReference type="GeneID" id="5715941"/>
<dbReference type="InterPro" id="IPR030386">
    <property type="entry name" value="G_GB1_RHD3_dom"/>
</dbReference>
<feature type="region of interest" description="Disordered" evidence="10">
    <location>
        <begin position="826"/>
        <end position="882"/>
    </location>
</feature>
<evidence type="ECO:0000256" key="2">
    <source>
        <dbReference type="ARBA" id="ARBA00022741"/>
    </source>
</evidence>
<dbReference type="PANTHER" id="PTHR45923">
    <property type="entry name" value="PROTEIN SEY1"/>
    <property type="match status" value="1"/>
</dbReference>
<comment type="function">
    <text evidence="9">Probable GTP-binding protein that may be involved in cell development.</text>
</comment>
<keyword evidence="5 9" id="KW-1133">Transmembrane helix</keyword>
<dbReference type="PANTHER" id="PTHR45923:SF2">
    <property type="entry name" value="PROTEIN SEY1"/>
    <property type="match status" value="1"/>
</dbReference>
<dbReference type="EMBL" id="CM008971">
    <property type="protein sequence ID" value="PNW77507.1"/>
    <property type="molecule type" value="Genomic_DNA"/>
</dbReference>
<feature type="compositionally biased region" description="Low complexity" evidence="10">
    <location>
        <begin position="826"/>
        <end position="837"/>
    </location>
</feature>
<dbReference type="SUPFAM" id="SSF52540">
    <property type="entry name" value="P-loop containing nucleoside triphosphate hydrolases"/>
    <property type="match status" value="1"/>
</dbReference>
<dbReference type="EC" id="3.6.5.-" evidence="9"/>
<dbReference type="Proteomes" id="UP000006906">
    <property type="component" value="Chromosome 10"/>
</dbReference>
<keyword evidence="7 9" id="KW-0342">GTP-binding</keyword>
<dbReference type="KEGG" id="cre:CHLRE_10g439600v5"/>
<keyword evidence="14" id="KW-1185">Reference proteome</keyword>
<evidence type="ECO:0000256" key="11">
    <source>
        <dbReference type="SAM" id="Phobius"/>
    </source>
</evidence>
<evidence type="ECO:0000256" key="8">
    <source>
        <dbReference type="ARBA" id="ARBA00023136"/>
    </source>
</evidence>
<dbReference type="STRING" id="3055.A0A2K3DAF4"/>
<accession>A0A2K3DAF4</accession>
<dbReference type="Pfam" id="PF05879">
    <property type="entry name" value="RHD3_GTPase"/>
    <property type="match status" value="1"/>
</dbReference>
<evidence type="ECO:0000256" key="5">
    <source>
        <dbReference type="ARBA" id="ARBA00022989"/>
    </source>
</evidence>
<feature type="domain" description="GB1/RHD3-type G" evidence="12">
    <location>
        <begin position="32"/>
        <end position="252"/>
    </location>
</feature>
<dbReference type="PaxDb" id="3055-EDP05631"/>
<evidence type="ECO:0000256" key="3">
    <source>
        <dbReference type="ARBA" id="ARBA00022801"/>
    </source>
</evidence>
<dbReference type="OrthoDB" id="1597724at2759"/>
<gene>
    <name evidence="13" type="ORF">CHLRE_10g439600v5</name>
</gene>
<dbReference type="AlphaFoldDB" id="A0A2K3DAF4"/>
<reference evidence="13 14" key="1">
    <citation type="journal article" date="2007" name="Science">
        <title>The Chlamydomonas genome reveals the evolution of key animal and plant functions.</title>
        <authorList>
            <person name="Merchant S.S."/>
            <person name="Prochnik S.E."/>
            <person name="Vallon O."/>
            <person name="Harris E.H."/>
            <person name="Karpowicz S.J."/>
            <person name="Witman G.B."/>
            <person name="Terry A."/>
            <person name="Salamov A."/>
            <person name="Fritz-Laylin L.K."/>
            <person name="Marechal-Drouard L."/>
            <person name="Marshall W.F."/>
            <person name="Qu L.H."/>
            <person name="Nelson D.R."/>
            <person name="Sanderfoot A.A."/>
            <person name="Spalding M.H."/>
            <person name="Kapitonov V.V."/>
            <person name="Ren Q."/>
            <person name="Ferris P."/>
            <person name="Lindquist E."/>
            <person name="Shapiro H."/>
            <person name="Lucas S.M."/>
            <person name="Grimwood J."/>
            <person name="Schmutz J."/>
            <person name="Cardol P."/>
            <person name="Cerutti H."/>
            <person name="Chanfreau G."/>
            <person name="Chen C.L."/>
            <person name="Cognat V."/>
            <person name="Croft M.T."/>
            <person name="Dent R."/>
            <person name="Dutcher S."/>
            <person name="Fernandez E."/>
            <person name="Fukuzawa H."/>
            <person name="Gonzalez-Ballester D."/>
            <person name="Gonzalez-Halphen D."/>
            <person name="Hallmann A."/>
            <person name="Hanikenne M."/>
            <person name="Hippler M."/>
            <person name="Inwood W."/>
            <person name="Jabbari K."/>
            <person name="Kalanon M."/>
            <person name="Kuras R."/>
            <person name="Lefebvre P.A."/>
            <person name="Lemaire S.D."/>
            <person name="Lobanov A.V."/>
            <person name="Lohr M."/>
            <person name="Manuell A."/>
            <person name="Meier I."/>
            <person name="Mets L."/>
            <person name="Mittag M."/>
            <person name="Mittelmeier T."/>
            <person name="Moroney J.V."/>
            <person name="Moseley J."/>
            <person name="Napoli C."/>
            <person name="Nedelcu A.M."/>
            <person name="Niyogi K."/>
            <person name="Novoselov S.V."/>
            <person name="Paulsen I.T."/>
            <person name="Pazour G."/>
            <person name="Purton S."/>
            <person name="Ral J.P."/>
            <person name="Riano-Pachon D.M."/>
            <person name="Riekhof W."/>
            <person name="Rymarquis L."/>
            <person name="Schroda M."/>
            <person name="Stern D."/>
            <person name="Umen J."/>
            <person name="Willows R."/>
            <person name="Wilson N."/>
            <person name="Zimmer S.L."/>
            <person name="Allmer J."/>
            <person name="Balk J."/>
            <person name="Bisova K."/>
            <person name="Chen C.J."/>
            <person name="Elias M."/>
            <person name="Gendler K."/>
            <person name="Hauser C."/>
            <person name="Lamb M.R."/>
            <person name="Ledford H."/>
            <person name="Long J.C."/>
            <person name="Minagawa J."/>
            <person name="Page M.D."/>
            <person name="Pan J."/>
            <person name="Pootakham W."/>
            <person name="Roje S."/>
            <person name="Rose A."/>
            <person name="Stahlberg E."/>
            <person name="Terauchi A.M."/>
            <person name="Yang P."/>
            <person name="Ball S."/>
            <person name="Bowler C."/>
            <person name="Dieckmann C.L."/>
            <person name="Gladyshev V.N."/>
            <person name="Green P."/>
            <person name="Jorgensen R."/>
            <person name="Mayfield S."/>
            <person name="Mueller-Roeber B."/>
            <person name="Rajamani S."/>
            <person name="Sayre R.T."/>
            <person name="Brokstein P."/>
            <person name="Dubchak I."/>
            <person name="Goodstein D."/>
            <person name="Hornick L."/>
            <person name="Huang Y.W."/>
            <person name="Jhaveri J."/>
            <person name="Luo Y."/>
            <person name="Martinez D."/>
            <person name="Ngau W.C."/>
            <person name="Otillar B."/>
            <person name="Poliakov A."/>
            <person name="Porter A."/>
            <person name="Szajkowski L."/>
            <person name="Werner G."/>
            <person name="Zhou K."/>
            <person name="Grigoriev I.V."/>
            <person name="Rokhsar D.S."/>
            <person name="Grossman A.R."/>
        </authorList>
    </citation>
    <scope>NUCLEOTIDE SEQUENCE [LARGE SCALE GENOMIC DNA]</scope>
    <source>
        <strain evidence="14">CC-503</strain>
    </source>
</reference>
<dbReference type="RefSeq" id="XP_042920171.1">
    <property type="nucleotide sequence ID" value="XM_043066774.1"/>
</dbReference>
<feature type="binding site" evidence="9">
    <location>
        <begin position="42"/>
        <end position="49"/>
    </location>
    <ligand>
        <name>GTP</name>
        <dbReference type="ChEBI" id="CHEBI:37565"/>
    </ligand>
</feature>
<dbReference type="GO" id="GO:0005525">
    <property type="term" value="F:GTP binding"/>
    <property type="evidence" value="ECO:0007669"/>
    <property type="project" value="UniProtKB-UniRule"/>
</dbReference>
<dbReference type="CDD" id="cd01851">
    <property type="entry name" value="GBP"/>
    <property type="match status" value="1"/>
</dbReference>
<dbReference type="GO" id="GO:0016320">
    <property type="term" value="P:endoplasmic reticulum membrane fusion"/>
    <property type="evidence" value="ECO:0000318"/>
    <property type="project" value="GO_Central"/>
</dbReference>
<evidence type="ECO:0000256" key="4">
    <source>
        <dbReference type="ARBA" id="ARBA00022824"/>
    </source>
</evidence>
<dbReference type="Gramene" id="PNW77507">
    <property type="protein sequence ID" value="PNW77507"/>
    <property type="gene ID" value="CHLRE_10g439600v5"/>
</dbReference>
<dbReference type="Pfam" id="PF20428">
    <property type="entry name" value="Sey1_3HB"/>
    <property type="match status" value="1"/>
</dbReference>
<protein>
    <recommendedName>
        <fullName evidence="9">Protein ROOT HAIR DEFECTIVE 3 homolog</fullName>
        <ecNumber evidence="9">3.6.5.-</ecNumber>
    </recommendedName>
    <alternativeName>
        <fullName evidence="9">Protein SEY1 homolog</fullName>
    </alternativeName>
</protein>
<dbReference type="InterPro" id="IPR027417">
    <property type="entry name" value="P-loop_NTPase"/>
</dbReference>
<dbReference type="GO" id="GO:0003924">
    <property type="term" value="F:GTPase activity"/>
    <property type="evidence" value="ECO:0000318"/>
    <property type="project" value="GO_Central"/>
</dbReference>
<feature type="topological domain" description="Cytoplasmic" evidence="9">
    <location>
        <begin position="765"/>
        <end position="882"/>
    </location>
</feature>